<dbReference type="Gene3D" id="1.10.287.110">
    <property type="entry name" value="DnaJ domain"/>
    <property type="match status" value="1"/>
</dbReference>
<keyword evidence="8" id="KW-1185">Reference proteome</keyword>
<dbReference type="Proteomes" id="UP000198432">
    <property type="component" value="Unassembled WGS sequence"/>
</dbReference>
<keyword evidence="3" id="KW-0863">Zinc-finger</keyword>
<evidence type="ECO:0000259" key="6">
    <source>
        <dbReference type="PROSITE" id="PS50076"/>
    </source>
</evidence>
<keyword evidence="1" id="KW-0479">Metal-binding</keyword>
<dbReference type="InterPro" id="IPR002939">
    <property type="entry name" value="DnaJ_C"/>
</dbReference>
<evidence type="ECO:0000256" key="3">
    <source>
        <dbReference type="ARBA" id="ARBA00022771"/>
    </source>
</evidence>
<dbReference type="FunFam" id="2.60.260.20:FF:000005">
    <property type="entry name" value="Chaperone protein dnaJ 1, mitochondrial"/>
    <property type="match status" value="1"/>
</dbReference>
<evidence type="ECO:0000256" key="5">
    <source>
        <dbReference type="ARBA" id="ARBA00023186"/>
    </source>
</evidence>
<dbReference type="InterPro" id="IPR008971">
    <property type="entry name" value="HSP40/DnaJ_pept-bd"/>
</dbReference>
<dbReference type="CDD" id="cd10747">
    <property type="entry name" value="DnaJ_C"/>
    <property type="match status" value="1"/>
</dbReference>
<dbReference type="InterPro" id="IPR036869">
    <property type="entry name" value="J_dom_sf"/>
</dbReference>
<dbReference type="GO" id="GO:0005737">
    <property type="term" value="C:cytoplasm"/>
    <property type="evidence" value="ECO:0007669"/>
    <property type="project" value="TreeGrafter"/>
</dbReference>
<keyword evidence="2" id="KW-0677">Repeat</keyword>
<evidence type="ECO:0000313" key="8">
    <source>
        <dbReference type="Proteomes" id="UP000198432"/>
    </source>
</evidence>
<dbReference type="RefSeq" id="WP_089317651.1">
    <property type="nucleotide sequence ID" value="NZ_FZOQ01000002.1"/>
</dbReference>
<dbReference type="GO" id="GO:0042026">
    <property type="term" value="P:protein refolding"/>
    <property type="evidence" value="ECO:0007669"/>
    <property type="project" value="TreeGrafter"/>
</dbReference>
<dbReference type="PROSITE" id="PS00636">
    <property type="entry name" value="DNAJ_1"/>
    <property type="match status" value="1"/>
</dbReference>
<dbReference type="GO" id="GO:0051082">
    <property type="term" value="F:unfolded protein binding"/>
    <property type="evidence" value="ECO:0007669"/>
    <property type="project" value="InterPro"/>
</dbReference>
<reference evidence="8" key="1">
    <citation type="submission" date="2017-06" db="EMBL/GenBank/DDBJ databases">
        <authorList>
            <person name="Varghese N."/>
            <person name="Submissions S."/>
        </authorList>
    </citation>
    <scope>NUCLEOTIDE SEQUENCE [LARGE SCALE GENOMIC DNA]</scope>
    <source>
        <strain evidence="8">NKM1</strain>
    </source>
</reference>
<accession>A0A239BTN6</accession>
<dbReference type="SMART" id="SM00271">
    <property type="entry name" value="DnaJ"/>
    <property type="match status" value="1"/>
</dbReference>
<name>A0A239BTN6_9BACT</name>
<organism evidence="7 8">
    <name type="scientific">Pontibacter ummariensis</name>
    <dbReference type="NCBI Taxonomy" id="1610492"/>
    <lineage>
        <taxon>Bacteria</taxon>
        <taxon>Pseudomonadati</taxon>
        <taxon>Bacteroidota</taxon>
        <taxon>Cytophagia</taxon>
        <taxon>Cytophagales</taxon>
        <taxon>Hymenobacteraceae</taxon>
        <taxon>Pontibacter</taxon>
    </lineage>
</organism>
<dbReference type="PROSITE" id="PS50076">
    <property type="entry name" value="DNAJ_2"/>
    <property type="match status" value="1"/>
</dbReference>
<dbReference type="GO" id="GO:0008270">
    <property type="term" value="F:zinc ion binding"/>
    <property type="evidence" value="ECO:0007669"/>
    <property type="project" value="UniProtKB-KW"/>
</dbReference>
<keyword evidence="5" id="KW-0143">Chaperone</keyword>
<evidence type="ECO:0000256" key="1">
    <source>
        <dbReference type="ARBA" id="ARBA00022723"/>
    </source>
</evidence>
<dbReference type="Gene3D" id="2.60.260.20">
    <property type="entry name" value="Urease metallochaperone UreE, N-terminal domain"/>
    <property type="match status" value="2"/>
</dbReference>
<dbReference type="CDD" id="cd06257">
    <property type="entry name" value="DnaJ"/>
    <property type="match status" value="1"/>
</dbReference>
<dbReference type="AlphaFoldDB" id="A0A239BTN6"/>
<dbReference type="Pfam" id="PF01556">
    <property type="entry name" value="DnaJ_C"/>
    <property type="match status" value="1"/>
</dbReference>
<dbReference type="OrthoDB" id="9779889at2"/>
<dbReference type="PANTHER" id="PTHR43096:SF52">
    <property type="entry name" value="DNAJ HOMOLOG 1, MITOCHONDRIAL-RELATED"/>
    <property type="match status" value="1"/>
</dbReference>
<feature type="domain" description="J" evidence="6">
    <location>
        <begin position="5"/>
        <end position="70"/>
    </location>
</feature>
<dbReference type="InterPro" id="IPR001623">
    <property type="entry name" value="DnaJ_domain"/>
</dbReference>
<protein>
    <submittedName>
        <fullName evidence="7">Curved DNA-binding protein</fullName>
    </submittedName>
</protein>
<dbReference type="PRINTS" id="PR00625">
    <property type="entry name" value="JDOMAIN"/>
</dbReference>
<dbReference type="EMBL" id="FZOQ01000002">
    <property type="protein sequence ID" value="SNS11395.1"/>
    <property type="molecule type" value="Genomic_DNA"/>
</dbReference>
<keyword evidence="7" id="KW-0238">DNA-binding</keyword>
<sequence length="313" mass="34031">MDYKDYYKILGVEKSASQADIKKAYRALAKKHHPDKNKGDTAAEDKFKDISEAYEVLGDKEKRKQYDQLGANWRQFQNAGAGGGQYYGQPGGGFQGGFYEGDLNDMFGGGGAGFSDFFQQFFGGGGGFGGQRAGGRSRAVKGQDYEAEMEITLQEAYQGTSRLLNVNNQQLRISTKPGVADGQVLRIKGKGAPAMGGGTPGDLYIKVLVKPEPQFERRGDDLYTTLPLDMFTAILGGSSQVSTMSGALKLKIPEGTQNGKTLRLKGKGMPVYGKGDQHGDLYVKIEVSLPTHLSHEERELLEKLRSLHQAKAV</sequence>
<evidence type="ECO:0000256" key="2">
    <source>
        <dbReference type="ARBA" id="ARBA00022737"/>
    </source>
</evidence>
<dbReference type="SUPFAM" id="SSF46565">
    <property type="entry name" value="Chaperone J-domain"/>
    <property type="match status" value="1"/>
</dbReference>
<gene>
    <name evidence="7" type="ORF">SAMN06296052_102170</name>
</gene>
<dbReference type="PANTHER" id="PTHR43096">
    <property type="entry name" value="DNAJ HOMOLOG 1, MITOCHONDRIAL-RELATED"/>
    <property type="match status" value="1"/>
</dbReference>
<dbReference type="InterPro" id="IPR018253">
    <property type="entry name" value="DnaJ_domain_CS"/>
</dbReference>
<evidence type="ECO:0000313" key="7">
    <source>
        <dbReference type="EMBL" id="SNS11395.1"/>
    </source>
</evidence>
<dbReference type="SUPFAM" id="SSF49493">
    <property type="entry name" value="HSP40/DnaJ peptide-binding domain"/>
    <property type="match status" value="2"/>
</dbReference>
<proteinExistence type="predicted"/>
<evidence type="ECO:0000256" key="4">
    <source>
        <dbReference type="ARBA" id="ARBA00022833"/>
    </source>
</evidence>
<dbReference type="Pfam" id="PF00226">
    <property type="entry name" value="DnaJ"/>
    <property type="match status" value="1"/>
</dbReference>
<keyword evidence="4" id="KW-0862">Zinc</keyword>
<dbReference type="GO" id="GO:0003677">
    <property type="term" value="F:DNA binding"/>
    <property type="evidence" value="ECO:0007669"/>
    <property type="project" value="UniProtKB-KW"/>
</dbReference>